<accession>K1XXZ8</accession>
<name>K1XXZ8_MARBU</name>
<evidence type="ECO:0000313" key="2">
    <source>
        <dbReference type="Proteomes" id="UP000006753"/>
    </source>
</evidence>
<reference evidence="1 2" key="1">
    <citation type="journal article" date="2012" name="BMC Genomics">
        <title>Sequencing the genome of Marssonina brunnea reveals fungus-poplar co-evolution.</title>
        <authorList>
            <person name="Zhu S."/>
            <person name="Cao Y.-Z."/>
            <person name="Jiang C."/>
            <person name="Tan B.-Y."/>
            <person name="Wang Z."/>
            <person name="Feng S."/>
            <person name="Zhang L."/>
            <person name="Su X.-H."/>
            <person name="Brejova B."/>
            <person name="Vinar T."/>
            <person name="Xu M."/>
            <person name="Wang M.-X."/>
            <person name="Zhang S.-G."/>
            <person name="Huang M.-R."/>
            <person name="Wu R."/>
            <person name="Zhou Y."/>
        </authorList>
    </citation>
    <scope>NUCLEOTIDE SEQUENCE [LARGE SCALE GENOMIC DNA]</scope>
    <source>
        <strain evidence="1 2">MB_m1</strain>
    </source>
</reference>
<protein>
    <submittedName>
        <fullName evidence="1">Uncharacterized protein</fullName>
    </submittedName>
</protein>
<dbReference type="InParanoid" id="K1XXZ8"/>
<keyword evidence="2" id="KW-1185">Reference proteome</keyword>
<dbReference type="EMBL" id="JH921435">
    <property type="protein sequence ID" value="EKD17649.1"/>
    <property type="molecule type" value="Genomic_DNA"/>
</dbReference>
<organism evidence="1 2">
    <name type="scientific">Marssonina brunnea f. sp. multigermtubi (strain MB_m1)</name>
    <name type="common">Marssonina leaf spot fungus</name>
    <dbReference type="NCBI Taxonomy" id="1072389"/>
    <lineage>
        <taxon>Eukaryota</taxon>
        <taxon>Fungi</taxon>
        <taxon>Dikarya</taxon>
        <taxon>Ascomycota</taxon>
        <taxon>Pezizomycotina</taxon>
        <taxon>Leotiomycetes</taxon>
        <taxon>Helotiales</taxon>
        <taxon>Drepanopezizaceae</taxon>
        <taxon>Drepanopeziza</taxon>
    </lineage>
</organism>
<proteinExistence type="predicted"/>
<evidence type="ECO:0000313" key="1">
    <source>
        <dbReference type="EMBL" id="EKD17649.1"/>
    </source>
</evidence>
<dbReference type="AlphaFoldDB" id="K1XXZ8"/>
<dbReference type="HOGENOM" id="CLU_1547926_0_0_1"/>
<dbReference type="Proteomes" id="UP000006753">
    <property type="component" value="Unassembled WGS sequence"/>
</dbReference>
<sequence>MESAQLPTNGVDRLHPTDLPRYVETLQDVPVWRMSYLFLPWDWDRDGDVDWHWHWHWKRKRKNKTNPAGRTIPENPVTISSPVRRGISSIFIPSCGACSVICFCLSPAYAKYVLGRNPNLLKLGFLSIRTTHAHSLVSASPYRRSGTRCTIVVLHGHSRASNYSWNGNAVAGA</sequence>
<gene>
    <name evidence="1" type="ORF">MBM_04018</name>
</gene>
<dbReference type="KEGG" id="mbe:MBM_04018"/>